<dbReference type="CDD" id="cd15911">
    <property type="entry name" value="7tmA_OR11A-like"/>
    <property type="match status" value="1"/>
</dbReference>
<feature type="domain" description="G-protein coupled receptors family 1 profile" evidence="13">
    <location>
        <begin position="46"/>
        <end position="294"/>
    </location>
</feature>
<dbReference type="InterPro" id="IPR017452">
    <property type="entry name" value="GPCR_Rhodpsn_7TM"/>
</dbReference>
<evidence type="ECO:0000256" key="8">
    <source>
        <dbReference type="ARBA" id="ARBA00023136"/>
    </source>
</evidence>
<dbReference type="EMBL" id="AGCU01050658">
    <property type="status" value="NOT_ANNOTATED_CDS"/>
    <property type="molecule type" value="Genomic_DNA"/>
</dbReference>
<dbReference type="Gene3D" id="1.20.1070.10">
    <property type="entry name" value="Rhodopsin 7-helix transmembrane proteins"/>
    <property type="match status" value="1"/>
</dbReference>
<dbReference type="GeneTree" id="ENSGT01150000286990"/>
<dbReference type="PRINTS" id="PR00237">
    <property type="entry name" value="GPCRRHODOPSN"/>
</dbReference>
<keyword evidence="10 11" id="KW-0807">Transducer</keyword>
<sequence length="318" mass="35864">PMMEKVEGRNQTIITEFILLGFGEGPELQPLLFFVFFVIYFVTLTGNLFIIALVVADQHLHTPMYFFLWNLAFLETSYTCTILPRLLASLLTGDRAISVKGCLVQFYFFGILATIEIIILTAMSYDRYLAIYHPLRYTALMNVRVCSQLVAGSWMVSIVTCTIVDSFMFQLTFCNSREIDHFFCDFTSMLPLSCSDTQTVQLLALIAAVIWTVVPFLLTLASYVCIISAILKIPSNGRQKAFSTCSSHLMVVTLHYGISFAVYVVPIVSAPKVSQKVFSVFCTVLTPMINPIIYCLRNKEVNESLRKAVCKLVAVRHR</sequence>
<evidence type="ECO:0000256" key="1">
    <source>
        <dbReference type="ARBA" id="ARBA00004651"/>
    </source>
</evidence>
<dbReference type="GO" id="GO:0004984">
    <property type="term" value="F:olfactory receptor activity"/>
    <property type="evidence" value="ECO:0007669"/>
    <property type="project" value="InterPro"/>
</dbReference>
<feature type="transmembrane region" description="Helical" evidence="12">
    <location>
        <begin position="145"/>
        <end position="169"/>
    </location>
</feature>
<dbReference type="GO" id="GO:0004930">
    <property type="term" value="F:G protein-coupled receptor activity"/>
    <property type="evidence" value="ECO:0007669"/>
    <property type="project" value="UniProtKB-KW"/>
</dbReference>
<feature type="transmembrane region" description="Helical" evidence="12">
    <location>
        <begin position="242"/>
        <end position="265"/>
    </location>
</feature>
<feature type="transmembrane region" description="Helical" evidence="12">
    <location>
        <begin position="106"/>
        <end position="125"/>
    </location>
</feature>
<keyword evidence="7 11" id="KW-0297">G-protein coupled receptor</keyword>
<comment type="similarity">
    <text evidence="11">Belongs to the G-protein coupled receptor 1 family.</text>
</comment>
<reference evidence="15" key="2">
    <citation type="journal article" date="2013" name="Nat. Genet.">
        <title>The draft genomes of soft-shell turtle and green sea turtle yield insights into the development and evolution of the turtle-specific body plan.</title>
        <authorList>
            <person name="Wang Z."/>
            <person name="Pascual-Anaya J."/>
            <person name="Zadissa A."/>
            <person name="Li W."/>
            <person name="Niimura Y."/>
            <person name="Huang Z."/>
            <person name="Li C."/>
            <person name="White S."/>
            <person name="Xiong Z."/>
            <person name="Fang D."/>
            <person name="Wang B."/>
            <person name="Ming Y."/>
            <person name="Chen Y."/>
            <person name="Zheng Y."/>
            <person name="Kuraku S."/>
            <person name="Pignatelli M."/>
            <person name="Herrero J."/>
            <person name="Beal K."/>
            <person name="Nozawa M."/>
            <person name="Li Q."/>
            <person name="Wang J."/>
            <person name="Zhang H."/>
            <person name="Yu L."/>
            <person name="Shigenobu S."/>
            <person name="Wang J."/>
            <person name="Liu J."/>
            <person name="Flicek P."/>
            <person name="Searle S."/>
            <person name="Wang J."/>
            <person name="Kuratani S."/>
            <person name="Yin Y."/>
            <person name="Aken B."/>
            <person name="Zhang G."/>
            <person name="Irie N."/>
        </authorList>
    </citation>
    <scope>NUCLEOTIDE SEQUENCE [LARGE SCALE GENOMIC DNA]</scope>
    <source>
        <strain evidence="15">Daiwa-1</strain>
    </source>
</reference>
<evidence type="ECO:0000256" key="5">
    <source>
        <dbReference type="ARBA" id="ARBA00022725"/>
    </source>
</evidence>
<keyword evidence="5 12" id="KW-0552">Olfaction</keyword>
<name>K7EWF9_PELSI</name>
<evidence type="ECO:0000256" key="9">
    <source>
        <dbReference type="ARBA" id="ARBA00023170"/>
    </source>
</evidence>
<reference evidence="15" key="1">
    <citation type="submission" date="2011-10" db="EMBL/GenBank/DDBJ databases">
        <authorList>
            <consortium name="Soft-shell Turtle Genome Consortium"/>
        </authorList>
    </citation>
    <scope>NUCLEOTIDE SEQUENCE [LARGE SCALE GENOMIC DNA]</scope>
    <source>
        <strain evidence="15">Daiwa-1</strain>
    </source>
</reference>
<feature type="transmembrane region" description="Helical" evidence="12">
    <location>
        <begin position="67"/>
        <end position="86"/>
    </location>
</feature>
<evidence type="ECO:0000256" key="11">
    <source>
        <dbReference type="RuleBase" id="RU000688"/>
    </source>
</evidence>
<dbReference type="Proteomes" id="UP000007267">
    <property type="component" value="Unassembled WGS sequence"/>
</dbReference>
<dbReference type="PROSITE" id="PS00237">
    <property type="entry name" value="G_PROTEIN_RECEP_F1_1"/>
    <property type="match status" value="1"/>
</dbReference>
<keyword evidence="4 11" id="KW-0812">Transmembrane</keyword>
<protein>
    <recommendedName>
        <fullName evidence="12">Olfactory receptor</fullName>
    </recommendedName>
</protein>
<dbReference type="Pfam" id="PF13853">
    <property type="entry name" value="7tm_4"/>
    <property type="match status" value="1"/>
</dbReference>
<dbReference type="InterPro" id="IPR050516">
    <property type="entry name" value="Olfactory_GPCR"/>
</dbReference>
<keyword evidence="15" id="KW-1185">Reference proteome</keyword>
<evidence type="ECO:0000259" key="13">
    <source>
        <dbReference type="PROSITE" id="PS50262"/>
    </source>
</evidence>
<evidence type="ECO:0000256" key="2">
    <source>
        <dbReference type="ARBA" id="ARBA00022475"/>
    </source>
</evidence>
<keyword evidence="6 12" id="KW-1133">Transmembrane helix</keyword>
<accession>K7EWF9</accession>
<dbReference type="PROSITE" id="PS50262">
    <property type="entry name" value="G_PROTEIN_RECEP_F1_2"/>
    <property type="match status" value="1"/>
</dbReference>
<dbReference type="SUPFAM" id="SSF81321">
    <property type="entry name" value="Family A G protein-coupled receptor-like"/>
    <property type="match status" value="1"/>
</dbReference>
<dbReference type="InterPro" id="IPR000276">
    <property type="entry name" value="GPCR_Rhodpsn"/>
</dbReference>
<dbReference type="GO" id="GO:0005886">
    <property type="term" value="C:plasma membrane"/>
    <property type="evidence" value="ECO:0007669"/>
    <property type="project" value="UniProtKB-SubCell"/>
</dbReference>
<dbReference type="FunFam" id="1.20.1070.10:FF:000001">
    <property type="entry name" value="Olfactory receptor"/>
    <property type="match status" value="1"/>
</dbReference>
<keyword evidence="8 12" id="KW-0472">Membrane</keyword>
<evidence type="ECO:0000256" key="6">
    <source>
        <dbReference type="ARBA" id="ARBA00022989"/>
    </source>
</evidence>
<proteinExistence type="inferred from homology"/>
<evidence type="ECO:0000313" key="14">
    <source>
        <dbReference type="Ensembl" id="ENSPSIP00000000119.1"/>
    </source>
</evidence>
<dbReference type="PANTHER" id="PTHR26452">
    <property type="entry name" value="OLFACTORY RECEPTOR"/>
    <property type="match status" value="1"/>
</dbReference>
<evidence type="ECO:0000256" key="12">
    <source>
        <dbReference type="RuleBase" id="RU363047"/>
    </source>
</evidence>
<keyword evidence="3 12" id="KW-0716">Sensory transduction</keyword>
<evidence type="ECO:0000256" key="3">
    <source>
        <dbReference type="ARBA" id="ARBA00022606"/>
    </source>
</evidence>
<dbReference type="Ensembl" id="ENSPSIT00000000119.1">
    <property type="protein sequence ID" value="ENSPSIP00000000119.1"/>
    <property type="gene ID" value="ENSPSIG00000000119.1"/>
</dbReference>
<feature type="transmembrane region" description="Helical" evidence="12">
    <location>
        <begin position="277"/>
        <end position="296"/>
    </location>
</feature>
<evidence type="ECO:0000313" key="15">
    <source>
        <dbReference type="Proteomes" id="UP000007267"/>
    </source>
</evidence>
<dbReference type="PRINTS" id="PR00245">
    <property type="entry name" value="OLFACTORYR"/>
</dbReference>
<dbReference type="HOGENOM" id="CLU_012526_1_0_1"/>
<organism evidence="14 15">
    <name type="scientific">Pelodiscus sinensis</name>
    <name type="common">Chinese softshell turtle</name>
    <name type="synonym">Trionyx sinensis</name>
    <dbReference type="NCBI Taxonomy" id="13735"/>
    <lineage>
        <taxon>Eukaryota</taxon>
        <taxon>Metazoa</taxon>
        <taxon>Chordata</taxon>
        <taxon>Craniata</taxon>
        <taxon>Vertebrata</taxon>
        <taxon>Euteleostomi</taxon>
        <taxon>Archelosauria</taxon>
        <taxon>Testudinata</taxon>
        <taxon>Testudines</taxon>
        <taxon>Cryptodira</taxon>
        <taxon>Trionychia</taxon>
        <taxon>Trionychidae</taxon>
        <taxon>Pelodiscus</taxon>
    </lineage>
</organism>
<keyword evidence="2 12" id="KW-1003">Cell membrane</keyword>
<dbReference type="AlphaFoldDB" id="K7EWF9"/>
<evidence type="ECO:0000256" key="7">
    <source>
        <dbReference type="ARBA" id="ARBA00023040"/>
    </source>
</evidence>
<dbReference type="InterPro" id="IPR000725">
    <property type="entry name" value="Olfact_rcpt"/>
</dbReference>
<evidence type="ECO:0000256" key="10">
    <source>
        <dbReference type="ARBA" id="ARBA00023224"/>
    </source>
</evidence>
<dbReference type="OMA" id="ACNQARR"/>
<reference evidence="14" key="4">
    <citation type="submission" date="2025-09" db="UniProtKB">
        <authorList>
            <consortium name="Ensembl"/>
        </authorList>
    </citation>
    <scope>IDENTIFICATION</scope>
</reference>
<keyword evidence="9 11" id="KW-0675">Receptor</keyword>
<evidence type="ECO:0000256" key="4">
    <source>
        <dbReference type="ARBA" id="ARBA00022692"/>
    </source>
</evidence>
<reference evidence="14" key="3">
    <citation type="submission" date="2025-08" db="UniProtKB">
        <authorList>
            <consortium name="Ensembl"/>
        </authorList>
    </citation>
    <scope>IDENTIFICATION</scope>
</reference>
<comment type="subcellular location">
    <subcellularLocation>
        <location evidence="1 12">Cell membrane</location>
        <topology evidence="1 12">Multi-pass membrane protein</topology>
    </subcellularLocation>
</comment>
<feature type="transmembrane region" description="Helical" evidence="12">
    <location>
        <begin position="202"/>
        <end position="230"/>
    </location>
</feature>
<feature type="transmembrane region" description="Helical" evidence="12">
    <location>
        <begin position="31"/>
        <end position="55"/>
    </location>
</feature>